<evidence type="ECO:0000256" key="1">
    <source>
        <dbReference type="SAM" id="SignalP"/>
    </source>
</evidence>
<protein>
    <submittedName>
        <fullName evidence="2">Uncharacterized protein</fullName>
    </submittedName>
</protein>
<proteinExistence type="predicted"/>
<evidence type="ECO:0000313" key="3">
    <source>
        <dbReference type="Proteomes" id="UP000593564"/>
    </source>
</evidence>
<organism evidence="2 3">
    <name type="scientific">Camellia sinensis</name>
    <name type="common">Tea plant</name>
    <name type="synonym">Thea sinensis</name>
    <dbReference type="NCBI Taxonomy" id="4442"/>
    <lineage>
        <taxon>Eukaryota</taxon>
        <taxon>Viridiplantae</taxon>
        <taxon>Streptophyta</taxon>
        <taxon>Embryophyta</taxon>
        <taxon>Tracheophyta</taxon>
        <taxon>Spermatophyta</taxon>
        <taxon>Magnoliopsida</taxon>
        <taxon>eudicotyledons</taxon>
        <taxon>Gunneridae</taxon>
        <taxon>Pentapetalae</taxon>
        <taxon>asterids</taxon>
        <taxon>Ericales</taxon>
        <taxon>Theaceae</taxon>
        <taxon>Camellia</taxon>
    </lineage>
</organism>
<keyword evidence="3" id="KW-1185">Reference proteome</keyword>
<dbReference type="PANTHER" id="PTHR35318:SF2">
    <property type="entry name" value="OS08G0138900 PROTEIN"/>
    <property type="match status" value="1"/>
</dbReference>
<evidence type="ECO:0000313" key="2">
    <source>
        <dbReference type="EMBL" id="KAF5943688.1"/>
    </source>
</evidence>
<dbReference type="PANTHER" id="PTHR35318">
    <property type="entry name" value="BNAA10G08410D PROTEIN"/>
    <property type="match status" value="1"/>
</dbReference>
<keyword evidence="1" id="KW-0732">Signal</keyword>
<gene>
    <name evidence="2" type="ORF">HYC85_017765</name>
</gene>
<comment type="caution">
    <text evidence="2">The sequence shown here is derived from an EMBL/GenBank/DDBJ whole genome shotgun (WGS) entry which is preliminary data.</text>
</comment>
<feature type="chain" id="PRO_5029687229" evidence="1">
    <location>
        <begin position="16"/>
        <end position="114"/>
    </location>
</feature>
<feature type="signal peptide" evidence="1">
    <location>
        <begin position="1"/>
        <end position="15"/>
    </location>
</feature>
<dbReference type="AlphaFoldDB" id="A0A7J7GW77"/>
<reference evidence="3" key="1">
    <citation type="journal article" date="2020" name="Nat. Commun.">
        <title>Genome assembly of wild tea tree DASZ reveals pedigree and selection history of tea varieties.</title>
        <authorList>
            <person name="Zhang W."/>
            <person name="Zhang Y."/>
            <person name="Qiu H."/>
            <person name="Guo Y."/>
            <person name="Wan H."/>
            <person name="Zhang X."/>
            <person name="Scossa F."/>
            <person name="Alseekh S."/>
            <person name="Zhang Q."/>
            <person name="Wang P."/>
            <person name="Xu L."/>
            <person name="Schmidt M.H."/>
            <person name="Jia X."/>
            <person name="Li D."/>
            <person name="Zhu A."/>
            <person name="Guo F."/>
            <person name="Chen W."/>
            <person name="Ni D."/>
            <person name="Usadel B."/>
            <person name="Fernie A.R."/>
            <person name="Wen W."/>
        </authorList>
    </citation>
    <scope>NUCLEOTIDE SEQUENCE [LARGE SCALE GENOMIC DNA]</scope>
    <source>
        <strain evidence="3">cv. G240</strain>
    </source>
</reference>
<accession>A0A7J7GW77</accession>
<dbReference type="Proteomes" id="UP000593564">
    <property type="component" value="Unassembled WGS sequence"/>
</dbReference>
<dbReference type="EMBL" id="JACBKZ010000008">
    <property type="protein sequence ID" value="KAF5943688.1"/>
    <property type="molecule type" value="Genomic_DNA"/>
</dbReference>
<reference evidence="2 3" key="2">
    <citation type="submission" date="2020-07" db="EMBL/GenBank/DDBJ databases">
        <title>Genome assembly of wild tea tree DASZ reveals pedigree and selection history of tea varieties.</title>
        <authorList>
            <person name="Zhang W."/>
        </authorList>
    </citation>
    <scope>NUCLEOTIDE SEQUENCE [LARGE SCALE GENOMIC DNA]</scope>
    <source>
        <strain evidence="3">cv. G240</strain>
        <tissue evidence="2">Leaf</tissue>
    </source>
</reference>
<sequence length="114" mass="12379">MKFLLDLLSCYGCSAKHVVAPPRVEEPGVTALPCSKKGKLARRSLVVATVPWRPSLCTISEDDVIKVEKPEGSAKLCNKPKGGDIRSKANLVHSSYQAPYETSVHTFLPVGLLF</sequence>
<name>A0A7J7GW77_CAMSI</name>